<feature type="domain" description="URB1 central HEAT repeat" evidence="4">
    <location>
        <begin position="631"/>
        <end position="814"/>
    </location>
</feature>
<dbReference type="GO" id="GO:0005730">
    <property type="term" value="C:nucleolus"/>
    <property type="evidence" value="ECO:0007669"/>
    <property type="project" value="TreeGrafter"/>
</dbReference>
<name>A0AAJ0GVM3_9PEZI</name>
<dbReference type="Pfam" id="PF11707">
    <property type="entry name" value="Npa1"/>
    <property type="match status" value="1"/>
</dbReference>
<evidence type="ECO:0000259" key="3">
    <source>
        <dbReference type="Pfam" id="PF16201"/>
    </source>
</evidence>
<dbReference type="InterPro" id="IPR016024">
    <property type="entry name" value="ARM-type_fold"/>
</dbReference>
<protein>
    <submittedName>
        <fullName evidence="5">Ribosome 60S biogenesis N-terminal-domain-containing protein</fullName>
    </submittedName>
</protein>
<evidence type="ECO:0000313" key="5">
    <source>
        <dbReference type="EMBL" id="KAK3307001.1"/>
    </source>
</evidence>
<gene>
    <name evidence="5" type="ORF">B0T15DRAFT_160823</name>
</gene>
<dbReference type="SUPFAM" id="SSF48371">
    <property type="entry name" value="ARM repeat"/>
    <property type="match status" value="1"/>
</dbReference>
<reference evidence="5" key="2">
    <citation type="submission" date="2023-06" db="EMBL/GenBank/DDBJ databases">
        <authorList>
            <consortium name="Lawrence Berkeley National Laboratory"/>
            <person name="Mondo S.J."/>
            <person name="Hensen N."/>
            <person name="Bonometti L."/>
            <person name="Westerberg I."/>
            <person name="Brannstrom I.O."/>
            <person name="Guillou S."/>
            <person name="Cros-Aarteil S."/>
            <person name="Calhoun S."/>
            <person name="Haridas S."/>
            <person name="Kuo A."/>
            <person name="Pangilinan J."/>
            <person name="Riley R."/>
            <person name="Labutti K."/>
            <person name="Andreopoulos B."/>
            <person name="Lipzen A."/>
            <person name="Chen C."/>
            <person name="Yanf M."/>
            <person name="Daum C."/>
            <person name="Ng V."/>
            <person name="Clum A."/>
            <person name="Steindorff A."/>
            <person name="Ohm R."/>
            <person name="Martin F."/>
            <person name="Silar P."/>
            <person name="Natvig D."/>
            <person name="Lalanne C."/>
            <person name="Gautier V."/>
            <person name="Ament-Velasquez S.L."/>
            <person name="Kruys A."/>
            <person name="Hutchinson M.I."/>
            <person name="Powell A.J."/>
            <person name="Barry K."/>
            <person name="Miller A.N."/>
            <person name="Grigoriev I.V."/>
            <person name="Debuchy R."/>
            <person name="Gladieux P."/>
            <person name="Thoren M.H."/>
            <person name="Johannesson H."/>
        </authorList>
    </citation>
    <scope>NUCLEOTIDE SEQUENCE</scope>
    <source>
        <strain evidence="5">CBS 333.67</strain>
    </source>
</reference>
<evidence type="ECO:0000313" key="6">
    <source>
        <dbReference type="Proteomes" id="UP001273166"/>
    </source>
</evidence>
<proteinExistence type="predicted"/>
<reference evidence="5" key="1">
    <citation type="journal article" date="2023" name="Mol. Phylogenet. Evol.">
        <title>Genome-scale phylogeny and comparative genomics of the fungal order Sordariales.</title>
        <authorList>
            <person name="Hensen N."/>
            <person name="Bonometti L."/>
            <person name="Westerberg I."/>
            <person name="Brannstrom I.O."/>
            <person name="Guillou S."/>
            <person name="Cros-Aarteil S."/>
            <person name="Calhoun S."/>
            <person name="Haridas S."/>
            <person name="Kuo A."/>
            <person name="Mondo S."/>
            <person name="Pangilinan J."/>
            <person name="Riley R."/>
            <person name="LaButti K."/>
            <person name="Andreopoulos B."/>
            <person name="Lipzen A."/>
            <person name="Chen C."/>
            <person name="Yan M."/>
            <person name="Daum C."/>
            <person name="Ng V."/>
            <person name="Clum A."/>
            <person name="Steindorff A."/>
            <person name="Ohm R.A."/>
            <person name="Martin F."/>
            <person name="Silar P."/>
            <person name="Natvig D.O."/>
            <person name="Lalanne C."/>
            <person name="Gautier V."/>
            <person name="Ament-Velasquez S.L."/>
            <person name="Kruys A."/>
            <person name="Hutchinson M.I."/>
            <person name="Powell A.J."/>
            <person name="Barry K."/>
            <person name="Miller A.N."/>
            <person name="Grigoriev I.V."/>
            <person name="Debuchy R."/>
            <person name="Gladieux P."/>
            <person name="Hiltunen Thoren M."/>
            <person name="Johannesson H."/>
        </authorList>
    </citation>
    <scope>NUCLEOTIDE SEQUENCE</scope>
    <source>
        <strain evidence="5">CBS 333.67</strain>
    </source>
</reference>
<dbReference type="InterPro" id="IPR059018">
    <property type="entry name" value="HEAT_URB1"/>
</dbReference>
<sequence length="1138" mass="126224">MGKRSSRGPDGAIVPRKRQKVVHEAPTSEEIHASRQLQQLLSFSQDPVRARHGLQSFKLFLDELLSLDGKDGDRFRILRGFLDAAKPAEDDENPVYLPEVMQTWSYGGQTNNDNIMSAVPVVLALLLKLLSQSLDTVQYGLGICRTLLQKRQQELIARNLAADKGKAFIISPTLRMLRESVSFDGGAIARPLFRARASMLKSLARNMGIVHVGDEAEDAKRPSTRTNAVLFFLSALRFLHPEAKKELLSQRDIVAALTRDVKQDPPYVVRELLAGLRSHVLLDDKLPREAKASLLTTSTLTRLSALYQYRLDTPAEDEPSIADIAHEFLMTACTNPSCGVLRQDSGFYPREIDPNAAIPSAQLDDLGLEAIVWMNKFKNEVPVRNYALSNFVLNLRPWSSIKQAELLTSIFRVAPEIVAPYFLNNKSFTFEPKLSATWIGYAAFLFNTVTLPIPDYFCRSTGFPELPPPTSIVIDNILPPPLNQKALSRCLANKSNMISFFATRILVVAIEKLDAAIKMHQDPSHSSKTVWAEAARRLVDEFCQRSPGIKDMINAYRSIPEGDVLQREAASRLLRLCYEVLPQVALMAKFDVSPFLETSLGRLSKQEVDDCRDTALSLKELENLLAIAGYSPGMRWFAASEALSLSPFTLLLKVCVDTPDGVTLETIRQVLNFVAVEQQLVPADETHPGLLALLEALQALRQSAPNSVALVWPFLDNCLTRCANAPVKYVEKMQDLVNEAGLSGGSVSPIAMAMLEQLPFVAAKEGEGARTTLRALGRFLPKFLGLSAVAGESKPLLDLLFSKMVTHLADSKGKLAKAGVPEGLRFQHNPWPPVSEARAGETKHPAASQENGKSEVILDAETLENTLHTPDGLEADNSALTKWSTKTADELVDEGYLTSLMALLVSEHTSIRKEALVNILKAAAKIKQSEYDEKEQVWLLLSELAETARDHINEGPLPSPLASFGCHALNVLRDPLSSLYPKVNTFLTRGPLWNLDRLPLVDEILSKEPIVGDTFYAQTNWLLGYLIDGLRTPRDLDLFHKKRAKGPIFERILALAVNPYLRLPLRTHVLRLLYRATCIEGGSTTLTTRFGILNWLEARQASSTDSSEAALYGALRWRIWETCDQGRLKTWSRGGLEI</sequence>
<dbReference type="InterPro" id="IPR039844">
    <property type="entry name" value="URB1"/>
</dbReference>
<evidence type="ECO:0000259" key="4">
    <source>
        <dbReference type="Pfam" id="PF26140"/>
    </source>
</evidence>
<accession>A0AAJ0GVM3</accession>
<dbReference type="GO" id="GO:0000463">
    <property type="term" value="P:maturation of LSU-rRNA from tricistronic rRNA transcript (SSU-rRNA, 5.8S rRNA, LSU-rRNA)"/>
    <property type="evidence" value="ECO:0007669"/>
    <property type="project" value="TreeGrafter"/>
</dbReference>
<dbReference type="InterPro" id="IPR032436">
    <property type="entry name" value="URB1_C"/>
</dbReference>
<feature type="region of interest" description="Disordered" evidence="1">
    <location>
        <begin position="826"/>
        <end position="852"/>
    </location>
</feature>
<dbReference type="EMBL" id="JAUDZG010000003">
    <property type="protein sequence ID" value="KAK3307001.1"/>
    <property type="molecule type" value="Genomic_DNA"/>
</dbReference>
<organism evidence="5 6">
    <name type="scientific">Chaetomium strumarium</name>
    <dbReference type="NCBI Taxonomy" id="1170767"/>
    <lineage>
        <taxon>Eukaryota</taxon>
        <taxon>Fungi</taxon>
        <taxon>Dikarya</taxon>
        <taxon>Ascomycota</taxon>
        <taxon>Pezizomycotina</taxon>
        <taxon>Sordariomycetes</taxon>
        <taxon>Sordariomycetidae</taxon>
        <taxon>Sordariales</taxon>
        <taxon>Chaetomiaceae</taxon>
        <taxon>Chaetomium</taxon>
    </lineage>
</organism>
<dbReference type="PANTHER" id="PTHR13500">
    <property type="entry name" value="NUCLEOLAR PRERIBOSOMAL-ASSOCIATED PROTEIN 1"/>
    <property type="match status" value="1"/>
</dbReference>
<comment type="caution">
    <text evidence="5">The sequence shown here is derived from an EMBL/GenBank/DDBJ whole genome shotgun (WGS) entry which is preliminary data.</text>
</comment>
<dbReference type="Proteomes" id="UP001273166">
    <property type="component" value="Unassembled WGS sequence"/>
</dbReference>
<evidence type="ECO:0000259" key="2">
    <source>
        <dbReference type="Pfam" id="PF11707"/>
    </source>
</evidence>
<dbReference type="Pfam" id="PF16201">
    <property type="entry name" value="NopRA1"/>
    <property type="match status" value="1"/>
</dbReference>
<dbReference type="RefSeq" id="XP_062722781.1">
    <property type="nucleotide sequence ID" value="XM_062862101.1"/>
</dbReference>
<feature type="domain" description="URB1 C-terminal" evidence="3">
    <location>
        <begin position="898"/>
        <end position="1095"/>
    </location>
</feature>
<dbReference type="AlphaFoldDB" id="A0AAJ0GVM3"/>
<dbReference type="PANTHER" id="PTHR13500:SF0">
    <property type="entry name" value="NUCLEOLAR PRE-RIBOSOMAL-ASSOCIATED PROTEIN 1"/>
    <property type="match status" value="1"/>
</dbReference>
<dbReference type="GeneID" id="87880930"/>
<feature type="region of interest" description="Disordered" evidence="1">
    <location>
        <begin position="1"/>
        <end position="24"/>
    </location>
</feature>
<dbReference type="GO" id="GO:0000466">
    <property type="term" value="P:maturation of 5.8S rRNA from tricistronic rRNA transcript (SSU-rRNA, 5.8S rRNA, LSU-rRNA)"/>
    <property type="evidence" value="ECO:0007669"/>
    <property type="project" value="TreeGrafter"/>
</dbReference>
<keyword evidence="6" id="KW-1185">Reference proteome</keyword>
<feature type="domain" description="URB1 N-terminal" evidence="2">
    <location>
        <begin position="97"/>
        <end position="441"/>
    </location>
</feature>
<evidence type="ECO:0000256" key="1">
    <source>
        <dbReference type="SAM" id="MobiDB-lite"/>
    </source>
</evidence>
<dbReference type="Pfam" id="PF26140">
    <property type="entry name" value="HEAT_URB1"/>
    <property type="match status" value="1"/>
</dbReference>
<dbReference type="InterPro" id="IPR021714">
    <property type="entry name" value="URB1_N"/>
</dbReference>